<keyword evidence="2" id="KW-1133">Transmembrane helix</keyword>
<dbReference type="AlphaFoldDB" id="A0A9P1IX42"/>
<keyword evidence="2" id="KW-0812">Transmembrane</keyword>
<reference evidence="3" key="1">
    <citation type="submission" date="2022-11" db="EMBL/GenBank/DDBJ databases">
        <authorList>
            <person name="Kikuchi T."/>
        </authorList>
    </citation>
    <scope>NUCLEOTIDE SEQUENCE</scope>
    <source>
        <strain evidence="3">PS1010</strain>
    </source>
</reference>
<keyword evidence="4" id="KW-1185">Reference proteome</keyword>
<accession>A0A9P1IX42</accession>
<proteinExistence type="predicted"/>
<organism evidence="3 4">
    <name type="scientific">Caenorhabditis angaria</name>
    <dbReference type="NCBI Taxonomy" id="860376"/>
    <lineage>
        <taxon>Eukaryota</taxon>
        <taxon>Metazoa</taxon>
        <taxon>Ecdysozoa</taxon>
        <taxon>Nematoda</taxon>
        <taxon>Chromadorea</taxon>
        <taxon>Rhabditida</taxon>
        <taxon>Rhabditina</taxon>
        <taxon>Rhabditomorpha</taxon>
        <taxon>Rhabditoidea</taxon>
        <taxon>Rhabditidae</taxon>
        <taxon>Peloderinae</taxon>
        <taxon>Caenorhabditis</taxon>
    </lineage>
</organism>
<feature type="region of interest" description="Disordered" evidence="1">
    <location>
        <begin position="27"/>
        <end position="103"/>
    </location>
</feature>
<keyword evidence="2" id="KW-0472">Membrane</keyword>
<protein>
    <submittedName>
        <fullName evidence="3">Uncharacterized protein</fullName>
    </submittedName>
</protein>
<sequence length="176" mass="20011">MGGVHYGIFIFVPFIFCSPWLAKNPTKFSKSKSHREKKSSTETQEAAIFQEKVDQLNAGDCKKKRTAAKRRESDEKDNSSANKPRNIAKKSKEDSRDKRRCAAAGKKKVELNLNLPETESTPNLERLTVSGNSYPQDLFLAPFNFSYFPILPESIDYLLELPAFRETLQTDVVTLF</sequence>
<evidence type="ECO:0000313" key="4">
    <source>
        <dbReference type="Proteomes" id="UP001152747"/>
    </source>
</evidence>
<evidence type="ECO:0000313" key="3">
    <source>
        <dbReference type="EMBL" id="CAI5452822.1"/>
    </source>
</evidence>
<gene>
    <name evidence="3" type="ORF">CAMP_LOCUS15459</name>
</gene>
<evidence type="ECO:0000256" key="2">
    <source>
        <dbReference type="SAM" id="Phobius"/>
    </source>
</evidence>
<feature type="transmembrane region" description="Helical" evidence="2">
    <location>
        <begin position="6"/>
        <end position="22"/>
    </location>
</feature>
<dbReference type="EMBL" id="CANHGI010000005">
    <property type="protein sequence ID" value="CAI5452822.1"/>
    <property type="molecule type" value="Genomic_DNA"/>
</dbReference>
<name>A0A9P1IX42_9PELO</name>
<comment type="caution">
    <text evidence="3">The sequence shown here is derived from an EMBL/GenBank/DDBJ whole genome shotgun (WGS) entry which is preliminary data.</text>
</comment>
<evidence type="ECO:0000256" key="1">
    <source>
        <dbReference type="SAM" id="MobiDB-lite"/>
    </source>
</evidence>
<dbReference type="Proteomes" id="UP001152747">
    <property type="component" value="Unassembled WGS sequence"/>
</dbReference>
<feature type="compositionally biased region" description="Basic and acidic residues" evidence="1">
    <location>
        <begin position="69"/>
        <end position="78"/>
    </location>
</feature>